<reference evidence="1" key="2">
    <citation type="journal article" date="2024" name="Plant">
        <title>Genomic evolution and insights into agronomic trait innovations of Sesamum species.</title>
        <authorList>
            <person name="Miao H."/>
            <person name="Wang L."/>
            <person name="Qu L."/>
            <person name="Liu H."/>
            <person name="Sun Y."/>
            <person name="Le M."/>
            <person name="Wang Q."/>
            <person name="Wei S."/>
            <person name="Zheng Y."/>
            <person name="Lin W."/>
            <person name="Duan Y."/>
            <person name="Cao H."/>
            <person name="Xiong S."/>
            <person name="Wang X."/>
            <person name="Wei L."/>
            <person name="Li C."/>
            <person name="Ma Q."/>
            <person name="Ju M."/>
            <person name="Zhao R."/>
            <person name="Li G."/>
            <person name="Mu C."/>
            <person name="Tian Q."/>
            <person name="Mei H."/>
            <person name="Zhang T."/>
            <person name="Gao T."/>
            <person name="Zhang H."/>
        </authorList>
    </citation>
    <scope>NUCLEOTIDE SEQUENCE</scope>
    <source>
        <strain evidence="1">KEN1</strain>
    </source>
</reference>
<proteinExistence type="predicted"/>
<name>A0AAW2UGS2_9LAMI</name>
<organism evidence="1">
    <name type="scientific">Sesamum latifolium</name>
    <dbReference type="NCBI Taxonomy" id="2727402"/>
    <lineage>
        <taxon>Eukaryota</taxon>
        <taxon>Viridiplantae</taxon>
        <taxon>Streptophyta</taxon>
        <taxon>Embryophyta</taxon>
        <taxon>Tracheophyta</taxon>
        <taxon>Spermatophyta</taxon>
        <taxon>Magnoliopsida</taxon>
        <taxon>eudicotyledons</taxon>
        <taxon>Gunneridae</taxon>
        <taxon>Pentapetalae</taxon>
        <taxon>asterids</taxon>
        <taxon>lamiids</taxon>
        <taxon>Lamiales</taxon>
        <taxon>Pedaliaceae</taxon>
        <taxon>Sesamum</taxon>
    </lineage>
</organism>
<dbReference type="EMBL" id="JACGWN010000012">
    <property type="protein sequence ID" value="KAL0416157.1"/>
    <property type="molecule type" value="Genomic_DNA"/>
</dbReference>
<dbReference type="AlphaFoldDB" id="A0AAW2UGS2"/>
<gene>
    <name evidence="1" type="ORF">Slati_3447600</name>
</gene>
<comment type="caution">
    <text evidence="1">The sequence shown here is derived from an EMBL/GenBank/DDBJ whole genome shotgun (WGS) entry which is preliminary data.</text>
</comment>
<reference evidence="1" key="1">
    <citation type="submission" date="2020-06" db="EMBL/GenBank/DDBJ databases">
        <authorList>
            <person name="Li T."/>
            <person name="Hu X."/>
            <person name="Zhang T."/>
            <person name="Song X."/>
            <person name="Zhang H."/>
            <person name="Dai N."/>
            <person name="Sheng W."/>
            <person name="Hou X."/>
            <person name="Wei L."/>
        </authorList>
    </citation>
    <scope>NUCLEOTIDE SEQUENCE</scope>
    <source>
        <strain evidence="1">KEN1</strain>
        <tissue evidence="1">Leaf</tissue>
    </source>
</reference>
<protein>
    <submittedName>
        <fullName evidence="1">Uncharacterized protein</fullName>
    </submittedName>
</protein>
<sequence>MMLRMQEVFAVPDQQVRYAATKAFFGAKMTEGCFVQEHGVMMLFPMEKLKHLQANLEKETYIDVILQSLPPSFGPFIVNYNINGLEKDFHELTKILVQYKAMIEKSTPAVPVGKASTSKAKG</sequence>
<dbReference type="Pfam" id="PF14223">
    <property type="entry name" value="Retrotran_gag_2"/>
    <property type="match status" value="1"/>
</dbReference>
<evidence type="ECO:0000313" key="1">
    <source>
        <dbReference type="EMBL" id="KAL0416157.1"/>
    </source>
</evidence>
<accession>A0AAW2UGS2</accession>